<gene>
    <name evidence="1" type="ORF">V2S66_31230</name>
</gene>
<dbReference type="EMBL" id="JAZEWV010000046">
    <property type="protein sequence ID" value="MEE4546424.1"/>
    <property type="molecule type" value="Genomic_DNA"/>
</dbReference>
<organism evidence="1 2">
    <name type="scientific">Actinacidiphila polyblastidii</name>
    <dbReference type="NCBI Taxonomy" id="3110430"/>
    <lineage>
        <taxon>Bacteria</taxon>
        <taxon>Bacillati</taxon>
        <taxon>Actinomycetota</taxon>
        <taxon>Actinomycetes</taxon>
        <taxon>Kitasatosporales</taxon>
        <taxon>Streptomycetaceae</taxon>
        <taxon>Actinacidiphila</taxon>
    </lineage>
</organism>
<evidence type="ECO:0000313" key="1">
    <source>
        <dbReference type="EMBL" id="MEE4546424.1"/>
    </source>
</evidence>
<name>A0ABU7PME6_9ACTN</name>
<comment type="caution">
    <text evidence="1">The sequence shown here is derived from an EMBL/GenBank/DDBJ whole genome shotgun (WGS) entry which is preliminary data.</text>
</comment>
<proteinExistence type="predicted"/>
<accession>A0ABU7PME6</accession>
<evidence type="ECO:0000313" key="2">
    <source>
        <dbReference type="Proteomes" id="UP001344658"/>
    </source>
</evidence>
<sequence length="64" mass="7061">MSARVVRYVGGPLDGLELDVSGWLDDDVRTGVYQVVDGWVDRAHYEPDAGGDPLLWLYRGPVSV</sequence>
<dbReference type="RefSeq" id="WP_330800124.1">
    <property type="nucleotide sequence ID" value="NZ_JAZEWV010000046.1"/>
</dbReference>
<keyword evidence="2" id="KW-1185">Reference proteome</keyword>
<dbReference type="Proteomes" id="UP001344658">
    <property type="component" value="Unassembled WGS sequence"/>
</dbReference>
<reference evidence="1 2" key="1">
    <citation type="submission" date="2023-12" db="EMBL/GenBank/DDBJ databases">
        <title>Streptomyces sp. V4-01.</title>
        <authorList>
            <person name="Somphong A."/>
            <person name="Phongsopitanun W."/>
        </authorList>
    </citation>
    <scope>NUCLEOTIDE SEQUENCE [LARGE SCALE GENOMIC DNA]</scope>
    <source>
        <strain evidence="1 2">V4-01</strain>
    </source>
</reference>
<protein>
    <submittedName>
        <fullName evidence="1">Uncharacterized protein</fullName>
    </submittedName>
</protein>